<name>A0A2U2RLD9_9MICO</name>
<reference evidence="1 2" key="1">
    <citation type="submission" date="2018-05" db="EMBL/GenBank/DDBJ databases">
        <title>Brachybacterium sp. M1HQ-2T, whole genome shotgun sequence.</title>
        <authorList>
            <person name="Tuo L."/>
        </authorList>
    </citation>
    <scope>NUCLEOTIDE SEQUENCE [LARGE SCALE GENOMIC DNA]</scope>
    <source>
        <strain evidence="1 2">M1HQ-2</strain>
    </source>
</reference>
<comment type="caution">
    <text evidence="1">The sequence shown here is derived from an EMBL/GenBank/DDBJ whole genome shotgun (WGS) entry which is preliminary data.</text>
</comment>
<accession>A0A2U2RLD9</accession>
<gene>
    <name evidence="1" type="ORF">DEO23_06840</name>
</gene>
<dbReference type="Proteomes" id="UP000245590">
    <property type="component" value="Unassembled WGS sequence"/>
</dbReference>
<evidence type="ECO:0000313" key="1">
    <source>
        <dbReference type="EMBL" id="PWH06651.1"/>
    </source>
</evidence>
<organism evidence="1 2">
    <name type="scientific">Brachybacterium endophyticum</name>
    <dbReference type="NCBI Taxonomy" id="2182385"/>
    <lineage>
        <taxon>Bacteria</taxon>
        <taxon>Bacillati</taxon>
        <taxon>Actinomycetota</taxon>
        <taxon>Actinomycetes</taxon>
        <taxon>Micrococcales</taxon>
        <taxon>Dermabacteraceae</taxon>
        <taxon>Brachybacterium</taxon>
    </lineage>
</organism>
<keyword evidence="2" id="KW-1185">Reference proteome</keyword>
<proteinExistence type="predicted"/>
<protein>
    <submittedName>
        <fullName evidence="1">Uncharacterized protein</fullName>
    </submittedName>
</protein>
<evidence type="ECO:0000313" key="2">
    <source>
        <dbReference type="Proteomes" id="UP000245590"/>
    </source>
</evidence>
<dbReference type="EMBL" id="QFKX01000002">
    <property type="protein sequence ID" value="PWH06651.1"/>
    <property type="molecule type" value="Genomic_DNA"/>
</dbReference>
<sequence length="97" mass="10202">MLDHLGIEEPVVARIQQGLALRLEDPQRLDLVGCPRGSAGRRSVRRRGAITSVAQMMTIAATASAMGRVMAGSVRWIHGGGWAGARDTMSAGASSCQ</sequence>
<dbReference type="AlphaFoldDB" id="A0A2U2RLD9"/>